<dbReference type="SMART" id="SM00360">
    <property type="entry name" value="RRM"/>
    <property type="match status" value="1"/>
</dbReference>
<dbReference type="InterPro" id="IPR035979">
    <property type="entry name" value="RBD_domain_sf"/>
</dbReference>
<keyword evidence="5" id="KW-0548">Nucleotidyltransferase</keyword>
<protein>
    <submittedName>
        <fullName evidence="5">RNA-directed DNA polymerase, eukaryota</fullName>
    </submittedName>
</protein>
<proteinExistence type="predicted"/>
<dbReference type="InterPro" id="IPR000504">
    <property type="entry name" value="RRM_dom"/>
</dbReference>
<dbReference type="Pfam" id="PF02213">
    <property type="entry name" value="GYF"/>
    <property type="match status" value="1"/>
</dbReference>
<dbReference type="GO" id="GO:0003964">
    <property type="term" value="F:RNA-directed DNA polymerase activity"/>
    <property type="evidence" value="ECO:0007669"/>
    <property type="project" value="UniProtKB-KW"/>
</dbReference>
<dbReference type="Proteomes" id="UP001151760">
    <property type="component" value="Unassembled WGS sequence"/>
</dbReference>
<feature type="domain" description="RRM" evidence="3">
    <location>
        <begin position="50"/>
        <end position="127"/>
    </location>
</feature>
<dbReference type="CDD" id="cd00590">
    <property type="entry name" value="RRM_SF"/>
    <property type="match status" value="1"/>
</dbReference>
<evidence type="ECO:0000256" key="2">
    <source>
        <dbReference type="SAM" id="MobiDB-lite"/>
    </source>
</evidence>
<organism evidence="5 6">
    <name type="scientific">Tanacetum coccineum</name>
    <dbReference type="NCBI Taxonomy" id="301880"/>
    <lineage>
        <taxon>Eukaryota</taxon>
        <taxon>Viridiplantae</taxon>
        <taxon>Streptophyta</taxon>
        <taxon>Embryophyta</taxon>
        <taxon>Tracheophyta</taxon>
        <taxon>Spermatophyta</taxon>
        <taxon>Magnoliopsida</taxon>
        <taxon>eudicotyledons</taxon>
        <taxon>Gunneridae</taxon>
        <taxon>Pentapetalae</taxon>
        <taxon>asterids</taxon>
        <taxon>campanulids</taxon>
        <taxon>Asterales</taxon>
        <taxon>Asteraceae</taxon>
        <taxon>Asteroideae</taxon>
        <taxon>Anthemideae</taxon>
        <taxon>Anthemidinae</taxon>
        <taxon>Tanacetum</taxon>
    </lineage>
</organism>
<reference evidence="5" key="2">
    <citation type="submission" date="2022-01" db="EMBL/GenBank/DDBJ databases">
        <authorList>
            <person name="Yamashiro T."/>
            <person name="Shiraishi A."/>
            <person name="Satake H."/>
            <person name="Nakayama K."/>
        </authorList>
    </citation>
    <scope>NUCLEOTIDE SEQUENCE</scope>
</reference>
<dbReference type="InterPro" id="IPR058570">
    <property type="entry name" value="HROB_OB"/>
</dbReference>
<keyword evidence="5" id="KW-0695">RNA-directed DNA polymerase</keyword>
<feature type="compositionally biased region" description="Polar residues" evidence="2">
    <location>
        <begin position="423"/>
        <end position="435"/>
    </location>
</feature>
<dbReference type="PROSITE" id="PS50829">
    <property type="entry name" value="GYF"/>
    <property type="match status" value="1"/>
</dbReference>
<feature type="region of interest" description="Disordered" evidence="2">
    <location>
        <begin position="387"/>
        <end position="445"/>
    </location>
</feature>
<dbReference type="Pfam" id="PF00076">
    <property type="entry name" value="RRM_1"/>
    <property type="match status" value="1"/>
</dbReference>
<dbReference type="SUPFAM" id="SSF55277">
    <property type="entry name" value="GYF domain"/>
    <property type="match status" value="1"/>
</dbReference>
<dbReference type="PROSITE" id="PS50102">
    <property type="entry name" value="RRM"/>
    <property type="match status" value="1"/>
</dbReference>
<dbReference type="Pfam" id="PF15072">
    <property type="entry name" value="HROB"/>
    <property type="match status" value="1"/>
</dbReference>
<evidence type="ECO:0000313" key="5">
    <source>
        <dbReference type="EMBL" id="GJT29557.1"/>
    </source>
</evidence>
<dbReference type="SUPFAM" id="SSF54928">
    <property type="entry name" value="RNA-binding domain, RBD"/>
    <property type="match status" value="1"/>
</dbReference>
<dbReference type="InterPro" id="IPR012677">
    <property type="entry name" value="Nucleotide-bd_a/b_plait_sf"/>
</dbReference>
<dbReference type="SMART" id="SM00444">
    <property type="entry name" value="GYF"/>
    <property type="match status" value="1"/>
</dbReference>
<dbReference type="EMBL" id="BQNB010014552">
    <property type="protein sequence ID" value="GJT29557.1"/>
    <property type="molecule type" value="Genomic_DNA"/>
</dbReference>
<feature type="compositionally biased region" description="Basic and acidic residues" evidence="2">
    <location>
        <begin position="14"/>
        <end position="31"/>
    </location>
</feature>
<dbReference type="PANTHER" id="PTHR14523">
    <property type="entry name" value="UNCHARACTERIZED PROTEIN C17ORF53 HOMOLOG"/>
    <property type="match status" value="1"/>
</dbReference>
<evidence type="ECO:0000259" key="4">
    <source>
        <dbReference type="PROSITE" id="PS50829"/>
    </source>
</evidence>
<dbReference type="PANTHER" id="PTHR14523:SF1">
    <property type="entry name" value="HOMOLOGOUS RECOMBINATION OB-FOLD PROTEIN"/>
    <property type="match status" value="1"/>
</dbReference>
<evidence type="ECO:0000256" key="1">
    <source>
        <dbReference type="PROSITE-ProRule" id="PRU00176"/>
    </source>
</evidence>
<evidence type="ECO:0000259" key="3">
    <source>
        <dbReference type="PROSITE" id="PS50102"/>
    </source>
</evidence>
<comment type="caution">
    <text evidence="5">The sequence shown here is derived from an EMBL/GenBank/DDBJ whole genome shotgun (WGS) entry which is preliminary data.</text>
</comment>
<feature type="domain" description="GYF" evidence="4">
    <location>
        <begin position="554"/>
        <end position="606"/>
    </location>
</feature>
<dbReference type="InterPro" id="IPR003169">
    <property type="entry name" value="GYF"/>
</dbReference>
<sequence length="892" mass="98824">MAIGTGHRSNNYSESKRNDHLDNNRRQEQRNKGIPNKSHPNFREEHKSFSSIFVSNIPWNASVQDLWDICNKWGVVIDVYIAAKRSKSGHRFGFVRFINVNDINQLVSNLRTAWMGGFHLFADVAKYGRTYNRPVERSGDGKPSVGSNSQSVSINENVFQSFNSYAKAVLGNKSVDMSGKYGTSNAGAESVGVSDCNKVYKEAGNEAVMSISVDDCIDLDGMERSILAKVKDLSVISELLKHMSSEGFDDVGLRYVGGRWVWLEFDSMDQVESVKTSKALKEIFLEFKDVSHDFIPDERCVWIDLVGLPLASWAPEVYKKLGGRWGSSVFTDMVSDGPMSHGKVCVLTESLHRVIESFIVSYRNRTYRIIATEFAYWAPNIESMEVNSESNPLERKDAEGPSLDESLENEEHLDVDSCDSDSPKNVNNDSVSPSSRVLREEDVRGVESDLVDSFEEGEIRDDSVLYNDGCIKDCMEKNLEDDAGEILGVHSQGDCGNVTTDDNEDVTPVIAPEKDSIIAPPSTPPGNDLNIAAESGSSWIDYIGPLTSDEIDSDKRWSYRDPNGNIHGLFSLAQLRSWKDYFPSDLQIWSYYGNVKEAILLHNALSRQTKDAGCSSSQTDLYLTEKELHQLHLDEEALRETLEEKAMDEKARKEKIRQKQAEDDEFFLEFGVSSSARVEPSPSTPNPVRVILGPAGVVQFSSSTRVEPSPSTLNPVRIIPGPAGIIQQAKLLKEKDILLGWDEAVMSTQEYMQKVVEDVDEDDDFKSGSWISATEYVNANGGTMSGCLGDIDNNLKKGKLDQVVTIYKSCSPNMLGDLTVTMKDLSGTIPGIVHYKVIGEGGYGNDITVEAAMILANVSVFSPKSSMHHLNITKKNVVKVFRKDTVPGSGSG</sequence>
<feature type="region of interest" description="Disordered" evidence="2">
    <location>
        <begin position="1"/>
        <end position="43"/>
    </location>
</feature>
<accession>A0ABQ5CT09</accession>
<keyword evidence="1" id="KW-0694">RNA-binding</keyword>
<dbReference type="InterPro" id="IPR028045">
    <property type="entry name" value="HROB"/>
</dbReference>
<dbReference type="Gene3D" id="3.30.1490.40">
    <property type="match status" value="1"/>
</dbReference>
<reference evidence="5" key="1">
    <citation type="journal article" date="2022" name="Int. J. Mol. Sci.">
        <title>Draft Genome of Tanacetum Coccineum: Genomic Comparison of Closely Related Tanacetum-Family Plants.</title>
        <authorList>
            <person name="Yamashiro T."/>
            <person name="Shiraishi A."/>
            <person name="Nakayama K."/>
            <person name="Satake H."/>
        </authorList>
    </citation>
    <scope>NUCLEOTIDE SEQUENCE</scope>
</reference>
<dbReference type="Gene3D" id="3.30.70.330">
    <property type="match status" value="1"/>
</dbReference>
<evidence type="ECO:0000313" key="6">
    <source>
        <dbReference type="Proteomes" id="UP001151760"/>
    </source>
</evidence>
<keyword evidence="5" id="KW-0808">Transferase</keyword>
<dbReference type="InterPro" id="IPR035445">
    <property type="entry name" value="GYF-like_dom_sf"/>
</dbReference>
<gene>
    <name evidence="5" type="ORF">Tco_0909832</name>
</gene>
<keyword evidence="6" id="KW-1185">Reference proteome</keyword>
<name>A0ABQ5CT09_9ASTR</name>